<proteinExistence type="predicted"/>
<protein>
    <submittedName>
        <fullName evidence="1">Uncharacterized protein</fullName>
    </submittedName>
</protein>
<gene>
    <name evidence="1" type="ORF">BT96DRAFT_1098705</name>
</gene>
<dbReference type="Proteomes" id="UP000799118">
    <property type="component" value="Unassembled WGS sequence"/>
</dbReference>
<sequence length="129" mass="15000">MELDLEAAIFDKGHEPDCIWSYDNMCSLTPNISQRWHKYHKRFAYQIDKSWWLIPACHVENHGPGCVPLYCYVYKPCTSHFHAETAEYGWAVFNGVGPSVLQMNPGHRIDTLVIHYGDWNWRKTVGLGM</sequence>
<dbReference type="InterPro" id="IPR040521">
    <property type="entry name" value="KDZ"/>
</dbReference>
<evidence type="ECO:0000313" key="1">
    <source>
        <dbReference type="EMBL" id="KAE9384368.1"/>
    </source>
</evidence>
<dbReference type="OrthoDB" id="3257768at2759"/>
<keyword evidence="2" id="KW-1185">Reference proteome</keyword>
<dbReference type="AlphaFoldDB" id="A0A6A4GFX2"/>
<evidence type="ECO:0000313" key="2">
    <source>
        <dbReference type="Proteomes" id="UP000799118"/>
    </source>
</evidence>
<accession>A0A6A4GFX2</accession>
<organism evidence="1 2">
    <name type="scientific">Gymnopus androsaceus JB14</name>
    <dbReference type="NCBI Taxonomy" id="1447944"/>
    <lineage>
        <taxon>Eukaryota</taxon>
        <taxon>Fungi</taxon>
        <taxon>Dikarya</taxon>
        <taxon>Basidiomycota</taxon>
        <taxon>Agaricomycotina</taxon>
        <taxon>Agaricomycetes</taxon>
        <taxon>Agaricomycetidae</taxon>
        <taxon>Agaricales</taxon>
        <taxon>Marasmiineae</taxon>
        <taxon>Omphalotaceae</taxon>
        <taxon>Gymnopus</taxon>
    </lineage>
</organism>
<dbReference type="EMBL" id="ML770160">
    <property type="protein sequence ID" value="KAE9384368.1"/>
    <property type="molecule type" value="Genomic_DNA"/>
</dbReference>
<name>A0A6A4GFX2_9AGAR</name>
<dbReference type="Pfam" id="PF18758">
    <property type="entry name" value="KDZ"/>
    <property type="match status" value="1"/>
</dbReference>
<reference evidence="1" key="1">
    <citation type="journal article" date="2019" name="Environ. Microbiol.">
        <title>Fungal ecological strategies reflected in gene transcription - a case study of two litter decomposers.</title>
        <authorList>
            <person name="Barbi F."/>
            <person name="Kohler A."/>
            <person name="Barry K."/>
            <person name="Baskaran P."/>
            <person name="Daum C."/>
            <person name="Fauchery L."/>
            <person name="Ihrmark K."/>
            <person name="Kuo A."/>
            <person name="LaButti K."/>
            <person name="Lipzen A."/>
            <person name="Morin E."/>
            <person name="Grigoriev I.V."/>
            <person name="Henrissat B."/>
            <person name="Lindahl B."/>
            <person name="Martin F."/>
        </authorList>
    </citation>
    <scope>NUCLEOTIDE SEQUENCE</scope>
    <source>
        <strain evidence="1">JB14</strain>
    </source>
</reference>